<dbReference type="STRING" id="1431546.CAQU_00795"/>
<protein>
    <submittedName>
        <fullName evidence="2">Cation:proton antiporter</fullName>
    </submittedName>
</protein>
<proteinExistence type="predicted"/>
<dbReference type="Proteomes" id="UP000185478">
    <property type="component" value="Chromosome"/>
</dbReference>
<organism evidence="2 3">
    <name type="scientific">Corynebacterium aquilae DSM 44791</name>
    <dbReference type="NCBI Taxonomy" id="1431546"/>
    <lineage>
        <taxon>Bacteria</taxon>
        <taxon>Bacillati</taxon>
        <taxon>Actinomycetota</taxon>
        <taxon>Actinomycetes</taxon>
        <taxon>Mycobacteriales</taxon>
        <taxon>Corynebacteriaceae</taxon>
        <taxon>Corynebacterium</taxon>
    </lineage>
</organism>
<feature type="transmembrane region" description="Helical" evidence="1">
    <location>
        <begin position="37"/>
        <end position="55"/>
    </location>
</feature>
<dbReference type="EMBL" id="CP009245">
    <property type="protein sequence ID" value="APT83861.1"/>
    <property type="molecule type" value="Genomic_DNA"/>
</dbReference>
<evidence type="ECO:0000313" key="3">
    <source>
        <dbReference type="Proteomes" id="UP000185478"/>
    </source>
</evidence>
<dbReference type="KEGG" id="caqu:CAQU_00795"/>
<evidence type="ECO:0000256" key="1">
    <source>
        <dbReference type="SAM" id="Phobius"/>
    </source>
</evidence>
<dbReference type="AlphaFoldDB" id="A0A1L7CDE3"/>
<keyword evidence="1" id="KW-1133">Transmembrane helix</keyword>
<keyword evidence="1" id="KW-0472">Membrane</keyword>
<feature type="transmembrane region" description="Helical" evidence="1">
    <location>
        <begin position="61"/>
        <end position="83"/>
    </location>
</feature>
<reference evidence="2 3" key="1">
    <citation type="submission" date="2014-08" db="EMBL/GenBank/DDBJ databases">
        <title>Complete genome sequence of Corynebacterium aquilae S-613T(T) (=DSM 44791(T)), isolated from the choana of a healthy golden eagle.</title>
        <authorList>
            <person name="Ruckert C."/>
            <person name="Albersmeier A."/>
            <person name="Winkler A."/>
            <person name="Kalinowski J."/>
        </authorList>
    </citation>
    <scope>NUCLEOTIDE SEQUENCE [LARGE SCALE GENOMIC DNA]</scope>
    <source>
        <strain evidence="2 3">S-613</strain>
    </source>
</reference>
<name>A0A1L7CDE3_9CORY</name>
<keyword evidence="3" id="KW-1185">Reference proteome</keyword>
<sequence>MSVFEVIIVAAQAVVAVAMIAGVVLMLRVKDSGSRAILSDLVFLGLLASYVLWSLTHETQIAYEIMLLGTLGCLSTISLARILSNGRR</sequence>
<accession>A0A1L7CDE3</accession>
<keyword evidence="1" id="KW-0812">Transmembrane</keyword>
<gene>
    <name evidence="2" type="ORF">CAQU_00795</name>
</gene>
<evidence type="ECO:0000313" key="2">
    <source>
        <dbReference type="EMBL" id="APT83861.1"/>
    </source>
</evidence>
<feature type="transmembrane region" description="Helical" evidence="1">
    <location>
        <begin position="6"/>
        <end position="25"/>
    </location>
</feature>